<organism evidence="2 3">
    <name type="scientific">Arachnia propionica</name>
    <dbReference type="NCBI Taxonomy" id="1750"/>
    <lineage>
        <taxon>Bacteria</taxon>
        <taxon>Bacillati</taxon>
        <taxon>Actinomycetota</taxon>
        <taxon>Actinomycetes</taxon>
        <taxon>Propionibacteriales</taxon>
        <taxon>Propionibacteriaceae</taxon>
        <taxon>Arachnia</taxon>
    </lineage>
</organism>
<dbReference type="SUPFAM" id="SSF55729">
    <property type="entry name" value="Acyl-CoA N-acyltransferases (Nat)"/>
    <property type="match status" value="1"/>
</dbReference>
<keyword evidence="2" id="KW-0808">Transferase</keyword>
<dbReference type="RefSeq" id="WP_125228173.1">
    <property type="nucleotide sequence ID" value="NZ_RQYT01000020.1"/>
</dbReference>
<comment type="caution">
    <text evidence="2">The sequence shown here is derived from an EMBL/GenBank/DDBJ whole genome shotgun (WGS) entry which is preliminary data.</text>
</comment>
<dbReference type="PROSITE" id="PS51186">
    <property type="entry name" value="GNAT"/>
    <property type="match status" value="1"/>
</dbReference>
<reference evidence="2 3" key="1">
    <citation type="submission" date="2018-11" db="EMBL/GenBank/DDBJ databases">
        <title>Genomes From Bacteria Associated with the Canine Oral Cavity: a Test Case for Automated Genome-Based Taxonomic Assignment.</title>
        <authorList>
            <person name="Coil D.A."/>
            <person name="Jospin G."/>
            <person name="Darling A.E."/>
            <person name="Wallis C."/>
            <person name="Davis I.J."/>
            <person name="Harris S."/>
            <person name="Eisen J.A."/>
            <person name="Holcombe L.J."/>
            <person name="O'Flynn C."/>
        </authorList>
    </citation>
    <scope>NUCLEOTIDE SEQUENCE [LARGE SCALE GENOMIC DNA]</scope>
    <source>
        <strain evidence="2 3">OH2822_COT-296</strain>
    </source>
</reference>
<dbReference type="InterPro" id="IPR016181">
    <property type="entry name" value="Acyl_CoA_acyltransferase"/>
</dbReference>
<evidence type="ECO:0000313" key="3">
    <source>
        <dbReference type="Proteomes" id="UP000280935"/>
    </source>
</evidence>
<name>A0A3P1WSK8_9ACTN</name>
<evidence type="ECO:0000259" key="1">
    <source>
        <dbReference type="PROSITE" id="PS51186"/>
    </source>
</evidence>
<proteinExistence type="predicted"/>
<dbReference type="EMBL" id="RQYT01000020">
    <property type="protein sequence ID" value="RRD49241.1"/>
    <property type="molecule type" value="Genomic_DNA"/>
</dbReference>
<dbReference type="InterPro" id="IPR000182">
    <property type="entry name" value="GNAT_dom"/>
</dbReference>
<dbReference type="Proteomes" id="UP000280935">
    <property type="component" value="Unassembled WGS sequence"/>
</dbReference>
<dbReference type="GO" id="GO:0016747">
    <property type="term" value="F:acyltransferase activity, transferring groups other than amino-acyl groups"/>
    <property type="evidence" value="ECO:0007669"/>
    <property type="project" value="InterPro"/>
</dbReference>
<feature type="domain" description="N-acetyltransferase" evidence="1">
    <location>
        <begin position="114"/>
        <end position="251"/>
    </location>
</feature>
<evidence type="ECO:0000313" key="2">
    <source>
        <dbReference type="EMBL" id="RRD49241.1"/>
    </source>
</evidence>
<dbReference type="OrthoDB" id="5243104at2"/>
<gene>
    <name evidence="2" type="ORF">EII35_09195</name>
</gene>
<protein>
    <submittedName>
        <fullName evidence="2">N-acetyltransferase</fullName>
    </submittedName>
</protein>
<dbReference type="Gene3D" id="3.40.630.30">
    <property type="match status" value="1"/>
</dbReference>
<sequence>MLRHCAESLLALLRVYGFEERHGSRAISFLGPIEGSFFSATIPFDLDGGEEAAQQALAVAADTGRRQWCWTHSGSSASLSCWRLGFQQAPSVALMTAEPGRSRPEAAPRLPASATITRVTDAASCESFRRVHLAQFAAADPSADHTDTVNLFASNAVLLHPSLRALVLSHDDEPVAAGYSLTTTTSHGIYWVATTPSHRRCGYGGRITAQLAAAGPENSAILLQSTRMGFGLYRGLGFSCHGLIERWITPP</sequence>
<dbReference type="AlphaFoldDB" id="A0A3P1WSK8"/>
<accession>A0A3P1WSK8</accession>